<dbReference type="InterPro" id="IPR046539">
    <property type="entry name" value="DUF6604"/>
</dbReference>
<feature type="compositionally biased region" description="Polar residues" evidence="1">
    <location>
        <begin position="51"/>
        <end position="61"/>
    </location>
</feature>
<feature type="domain" description="DUF6604" evidence="2">
    <location>
        <begin position="23"/>
        <end position="282"/>
    </location>
</feature>
<reference evidence="3 4" key="1">
    <citation type="journal article" date="2024" name="J. Plant Pathol.">
        <title>Sequence and assembly of the genome of Seiridium unicorne, isolate CBS 538.82, causal agent of cypress canker disease.</title>
        <authorList>
            <person name="Scali E."/>
            <person name="Rocca G.D."/>
            <person name="Danti R."/>
            <person name="Garbelotto M."/>
            <person name="Barberini S."/>
            <person name="Baroncelli R."/>
            <person name="Emiliani G."/>
        </authorList>
    </citation>
    <scope>NUCLEOTIDE SEQUENCE [LARGE SCALE GENOMIC DNA]</scope>
    <source>
        <strain evidence="3 4">BM-138-508</strain>
    </source>
</reference>
<protein>
    <submittedName>
        <fullName evidence="3">DUF6604 domain-containing protein</fullName>
    </submittedName>
</protein>
<accession>A0ABR2UFS7</accession>
<dbReference type="PANTHER" id="PTHR38795:SF1">
    <property type="entry name" value="DUF6604 DOMAIN-CONTAINING PROTEIN"/>
    <property type="match status" value="1"/>
</dbReference>
<evidence type="ECO:0000313" key="3">
    <source>
        <dbReference type="EMBL" id="KAK9413480.1"/>
    </source>
</evidence>
<feature type="region of interest" description="Disordered" evidence="1">
    <location>
        <begin position="897"/>
        <end position="923"/>
    </location>
</feature>
<dbReference type="PANTHER" id="PTHR38795">
    <property type="entry name" value="DUF6604 DOMAIN-CONTAINING PROTEIN"/>
    <property type="match status" value="1"/>
</dbReference>
<keyword evidence="4" id="KW-1185">Reference proteome</keyword>
<proteinExistence type="predicted"/>
<sequence>MASTTSLIDSGGPLLSDVLFKYRQYKDDTESIAGWLAENAIKCGFEVNSEAPTVPSTTRTKGNIRKQAGKGKGAPQYIIKVSDFVSMAKVIAEHTPKVDVPAALNRIFRRAIDARREFTDWFSKNSPGNKANNERHTYFSDVLNSAWETLLPFQEARNTSRLPAATSTDDKGEAPSGLSNRFSGLDIEHSKHSDEPTESSMPANDGDTKLRDVLKVKLEKDEDEIEQQFFFAIRAFADELNLVRTLIKHVYQEYADARVDSSRQAAVLTNTAIQLVRRAEISLDMALERPAKYPAETFPVWTLLNLLMLHQLGALESQTFCETKKLKDMANPTWTPPKPSDPVFDSQGGDEKSWKDYCFWDSWNALKGAINKSQPERGQAGMSLGAIDCEISAKGDEELLKKLRLFNCLQLTLMGPIFSVDEVTRGVRVGVETNTVPAWAVLGFQSLLDIQQILGEELDSPMIDLTVNVSEIKQRWDTDIESEKLFPNVGPKPPHIRALRAFLAEMEGAILEDGFRQALMNSLDPMTLIKISRYLKEPFALKQNPVLSGLLDYTLYIQLHNRAIDMDTGLLVMTPILHLYRACRLAYPEAPAWPDMEFVMRCQDSKSLFFGGIPTTLKESAMKYTLSVGGSLAMFAKHRRKAPFHMDWNKLRLVSNCLTVGNVLSPWLGGPSEDVDGTVLKLIQFLDDPKSHTRLYDRINMPEEERKRQRDDYSLPHTSIVYTLASMRMFLEAEHEVMAFDWISFMQTCNEIANKMAQDLPDYGHNSKVPCGTILDVLWEAMTAEEAAKRAKAPDVLAATRAAAPGLDYVQKVFQAALCNGPVEHDQSAGYSRKKTRPMQWWHGDREIARTVFPYGRPVFGILGTRNNARFPQTLYANWAPERLKCSLVAQQAHGDLDLGLDDNDDDDDDDEQEDDESEDSSW</sequence>
<feature type="compositionally biased region" description="Polar residues" evidence="1">
    <location>
        <begin position="158"/>
        <end position="167"/>
    </location>
</feature>
<organism evidence="3 4">
    <name type="scientific">Seiridium unicorne</name>
    <dbReference type="NCBI Taxonomy" id="138068"/>
    <lineage>
        <taxon>Eukaryota</taxon>
        <taxon>Fungi</taxon>
        <taxon>Dikarya</taxon>
        <taxon>Ascomycota</taxon>
        <taxon>Pezizomycotina</taxon>
        <taxon>Sordariomycetes</taxon>
        <taxon>Xylariomycetidae</taxon>
        <taxon>Amphisphaeriales</taxon>
        <taxon>Sporocadaceae</taxon>
        <taxon>Seiridium</taxon>
    </lineage>
</organism>
<feature type="region of interest" description="Disordered" evidence="1">
    <location>
        <begin position="51"/>
        <end position="70"/>
    </location>
</feature>
<name>A0ABR2UFS7_9PEZI</name>
<evidence type="ECO:0000256" key="1">
    <source>
        <dbReference type="SAM" id="MobiDB-lite"/>
    </source>
</evidence>
<comment type="caution">
    <text evidence="3">The sequence shown here is derived from an EMBL/GenBank/DDBJ whole genome shotgun (WGS) entry which is preliminary data.</text>
</comment>
<feature type="compositionally biased region" description="Acidic residues" evidence="1">
    <location>
        <begin position="899"/>
        <end position="923"/>
    </location>
</feature>
<evidence type="ECO:0000259" key="2">
    <source>
        <dbReference type="Pfam" id="PF20253"/>
    </source>
</evidence>
<evidence type="ECO:0000313" key="4">
    <source>
        <dbReference type="Proteomes" id="UP001408356"/>
    </source>
</evidence>
<gene>
    <name evidence="3" type="ORF">SUNI508_11903</name>
</gene>
<dbReference type="Pfam" id="PF20253">
    <property type="entry name" value="DUF6604"/>
    <property type="match status" value="1"/>
</dbReference>
<feature type="region of interest" description="Disordered" evidence="1">
    <location>
        <begin position="158"/>
        <end position="206"/>
    </location>
</feature>
<feature type="compositionally biased region" description="Basic and acidic residues" evidence="1">
    <location>
        <begin position="186"/>
        <end position="195"/>
    </location>
</feature>
<dbReference type="Proteomes" id="UP001408356">
    <property type="component" value="Unassembled WGS sequence"/>
</dbReference>
<dbReference type="EMBL" id="JARVKF010000439">
    <property type="protein sequence ID" value="KAK9413480.1"/>
    <property type="molecule type" value="Genomic_DNA"/>
</dbReference>